<organism evidence="2 3">
    <name type="scientific">Penicillium subrubescens</name>
    <dbReference type="NCBI Taxonomy" id="1316194"/>
    <lineage>
        <taxon>Eukaryota</taxon>
        <taxon>Fungi</taxon>
        <taxon>Dikarya</taxon>
        <taxon>Ascomycota</taxon>
        <taxon>Pezizomycotina</taxon>
        <taxon>Eurotiomycetes</taxon>
        <taxon>Eurotiomycetidae</taxon>
        <taxon>Eurotiales</taxon>
        <taxon>Aspergillaceae</taxon>
        <taxon>Penicillium</taxon>
    </lineage>
</organism>
<keyword evidence="1" id="KW-0472">Membrane</keyword>
<evidence type="ECO:0000256" key="1">
    <source>
        <dbReference type="SAM" id="Phobius"/>
    </source>
</evidence>
<dbReference type="Proteomes" id="UP000186955">
    <property type="component" value="Unassembled WGS sequence"/>
</dbReference>
<dbReference type="AlphaFoldDB" id="A0A1Q5UI48"/>
<proteinExistence type="predicted"/>
<keyword evidence="1" id="KW-1133">Transmembrane helix</keyword>
<name>A0A1Q5UI48_9EURO</name>
<reference evidence="2 3" key="1">
    <citation type="submission" date="2016-10" db="EMBL/GenBank/DDBJ databases">
        <title>Genome sequence of the ascomycete fungus Penicillium subrubescens.</title>
        <authorList>
            <person name="De Vries R.P."/>
            <person name="Peng M."/>
            <person name="Dilokpimol A."/>
            <person name="Hilden K."/>
            <person name="Makela M.R."/>
            <person name="Grigoriev I."/>
            <person name="Riley R."/>
            <person name="Granchi Z."/>
        </authorList>
    </citation>
    <scope>NUCLEOTIDE SEQUENCE [LARGE SCALE GENOMIC DNA]</scope>
    <source>
        <strain evidence="2 3">CBS 132785</strain>
    </source>
</reference>
<evidence type="ECO:0000313" key="3">
    <source>
        <dbReference type="Proteomes" id="UP000186955"/>
    </source>
</evidence>
<dbReference type="EMBL" id="MNBE01000246">
    <property type="protein sequence ID" value="OKP12109.1"/>
    <property type="molecule type" value="Genomic_DNA"/>
</dbReference>
<keyword evidence="1" id="KW-0812">Transmembrane</keyword>
<keyword evidence="3" id="KW-1185">Reference proteome</keyword>
<gene>
    <name evidence="2" type="ORF">PENSUB_2350</name>
</gene>
<comment type="caution">
    <text evidence="2">The sequence shown here is derived from an EMBL/GenBank/DDBJ whole genome shotgun (WGS) entry which is preliminary data.</text>
</comment>
<sequence>MFVMQLWQLYRFPWLDLLLVLVLVSYGPLGCGRREVCGDNEIGWVPYFKHSDNTE</sequence>
<protein>
    <submittedName>
        <fullName evidence="2">Uncharacterized protein</fullName>
    </submittedName>
</protein>
<accession>A0A1Q5UI48</accession>
<feature type="transmembrane region" description="Helical" evidence="1">
    <location>
        <begin position="12"/>
        <end position="29"/>
    </location>
</feature>
<evidence type="ECO:0000313" key="2">
    <source>
        <dbReference type="EMBL" id="OKP12109.1"/>
    </source>
</evidence>